<keyword evidence="1" id="KW-0344">Guanine-nucleotide releasing factor</keyword>
<dbReference type="InterPro" id="IPR051336">
    <property type="entry name" value="RhoGEF_Guanine_NuclExch_SF"/>
</dbReference>
<evidence type="ECO:0000256" key="2">
    <source>
        <dbReference type="SAM" id="MobiDB-lite"/>
    </source>
</evidence>
<dbReference type="GO" id="GO:0005737">
    <property type="term" value="C:cytoplasm"/>
    <property type="evidence" value="ECO:0007669"/>
    <property type="project" value="TreeGrafter"/>
</dbReference>
<dbReference type="PROSITE" id="PS50191">
    <property type="entry name" value="CRAL_TRIO"/>
    <property type="match status" value="1"/>
</dbReference>
<dbReference type="SMART" id="SM00150">
    <property type="entry name" value="SPEC"/>
    <property type="match status" value="1"/>
</dbReference>
<dbReference type="CDD" id="cd00170">
    <property type="entry name" value="SEC14"/>
    <property type="match status" value="1"/>
</dbReference>
<name>A0A812C6E3_ACAPH</name>
<evidence type="ECO:0000256" key="1">
    <source>
        <dbReference type="ARBA" id="ARBA00022658"/>
    </source>
</evidence>
<dbReference type="InterPro" id="IPR056466">
    <property type="entry name" value="Spectrin_DBS"/>
</dbReference>
<feature type="compositionally biased region" description="Low complexity" evidence="2">
    <location>
        <begin position="516"/>
        <end position="529"/>
    </location>
</feature>
<dbReference type="CDD" id="cd00176">
    <property type="entry name" value="SPEC"/>
    <property type="match status" value="1"/>
</dbReference>
<dbReference type="OrthoDB" id="10004999at2759"/>
<dbReference type="InterPro" id="IPR018159">
    <property type="entry name" value="Spectrin/alpha-actinin"/>
</dbReference>
<dbReference type="AlphaFoldDB" id="A0A812C6E3"/>
<keyword evidence="5" id="KW-1185">Reference proteome</keyword>
<gene>
    <name evidence="4" type="ORF">SPHA_32035</name>
</gene>
<dbReference type="EMBL" id="CAHIKZ030001332">
    <property type="protein sequence ID" value="CAE1260153.1"/>
    <property type="molecule type" value="Genomic_DNA"/>
</dbReference>
<dbReference type="InterPro" id="IPR001251">
    <property type="entry name" value="CRAL-TRIO_dom"/>
</dbReference>
<proteinExistence type="predicted"/>
<accession>A0A812C6E3</accession>
<dbReference type="GO" id="GO:0005085">
    <property type="term" value="F:guanyl-nucleotide exchange factor activity"/>
    <property type="evidence" value="ECO:0007669"/>
    <property type="project" value="UniProtKB-KW"/>
</dbReference>
<feature type="region of interest" description="Disordered" evidence="2">
    <location>
        <begin position="492"/>
        <end position="579"/>
    </location>
</feature>
<dbReference type="Gene3D" id="3.40.525.10">
    <property type="entry name" value="CRAL-TRIO lipid binding domain"/>
    <property type="match status" value="1"/>
</dbReference>
<dbReference type="PANTHER" id="PTHR22826">
    <property type="entry name" value="RHO GUANINE EXCHANGE FACTOR-RELATED"/>
    <property type="match status" value="1"/>
</dbReference>
<dbReference type="InterPro" id="IPR036865">
    <property type="entry name" value="CRAL-TRIO_dom_sf"/>
</dbReference>
<evidence type="ECO:0000313" key="4">
    <source>
        <dbReference type="EMBL" id="CAE1260153.1"/>
    </source>
</evidence>
<dbReference type="PANTHER" id="PTHR22826:SF211">
    <property type="entry name" value="LD43457P"/>
    <property type="match status" value="1"/>
</dbReference>
<evidence type="ECO:0000313" key="5">
    <source>
        <dbReference type="Proteomes" id="UP000597762"/>
    </source>
</evidence>
<sequence length="579" mass="66259">MGEMDLDCPLSVLGVAEVLQTKYAFISGGKARNGAPILTFPDVPGIPEITDEQYKKVVTYLCTIPALYEVEKGFVIVMDKRNDGWGTVKSILLKLSAFFPTHIQVVFLLQPVGFFQRAFADFRSKFVKEELEFKVVMCNSHEELFEHIDPSQLTKDLGGDIEYDHKEWIEQRAASEKFSTNINNVTQALDQLAARYEETEIPNDVAGTEALIREHIQGRKELLDDLNSASNHGEILLNCVKGNSQEIPLVKLIHVVALERLLTKLEQNKMQFEMFWGRHENKLRQCLQLRQFEEEFKLIQYASERNLEWLESSMLDVGETYQQVEGLMADFEVFEKKAKKSLETTDRLYRMGEQLIQDEHYAMDSIRPKHAELQRIRDQYKRMLRQRKEVLFKARDLHDRIDRANKWCNRGLDLLANQQIEKFQTQGGADKASHEIREFLQKAHSLNLSNPREFRNLFEGIMNPEVKAIVQDLLKRMDEVQGMCEKRLSSLQKVTNSKTRPVQLVQPKQIKQCVTSGSSSQGSSKRTGSPQPSHVRSTPTTSSSSGTSSHNNVGETKSVRKKASSGLEMSARGKIKMIM</sequence>
<feature type="domain" description="CRAL-TRIO" evidence="3">
    <location>
        <begin position="1"/>
        <end position="165"/>
    </location>
</feature>
<dbReference type="Pfam" id="PF23289">
    <property type="entry name" value="Spectrin_5"/>
    <property type="match status" value="1"/>
</dbReference>
<dbReference type="SUPFAM" id="SSF46966">
    <property type="entry name" value="Spectrin repeat"/>
    <property type="match status" value="1"/>
</dbReference>
<dbReference type="Pfam" id="PF13716">
    <property type="entry name" value="CRAL_TRIO_2"/>
    <property type="match status" value="1"/>
</dbReference>
<protein>
    <submittedName>
        <fullName evidence="4">MCF2</fullName>
    </submittedName>
</protein>
<comment type="caution">
    <text evidence="4">The sequence shown here is derived from an EMBL/GenBank/DDBJ whole genome shotgun (WGS) entry which is preliminary data.</text>
</comment>
<feature type="compositionally biased region" description="Low complexity" evidence="2">
    <location>
        <begin position="537"/>
        <end position="549"/>
    </location>
</feature>
<organism evidence="4 5">
    <name type="scientific">Acanthosepion pharaonis</name>
    <name type="common">Pharaoh cuttlefish</name>
    <name type="synonym">Sepia pharaonis</name>
    <dbReference type="NCBI Taxonomy" id="158019"/>
    <lineage>
        <taxon>Eukaryota</taxon>
        <taxon>Metazoa</taxon>
        <taxon>Spiralia</taxon>
        <taxon>Lophotrochozoa</taxon>
        <taxon>Mollusca</taxon>
        <taxon>Cephalopoda</taxon>
        <taxon>Coleoidea</taxon>
        <taxon>Decapodiformes</taxon>
        <taxon>Sepiida</taxon>
        <taxon>Sepiina</taxon>
        <taxon>Sepiidae</taxon>
        <taxon>Acanthosepion</taxon>
    </lineage>
</organism>
<dbReference type="SUPFAM" id="SSF52087">
    <property type="entry name" value="CRAL/TRIO domain"/>
    <property type="match status" value="1"/>
</dbReference>
<dbReference type="SMART" id="SM00516">
    <property type="entry name" value="SEC14"/>
    <property type="match status" value="1"/>
</dbReference>
<dbReference type="Gene3D" id="1.20.58.60">
    <property type="match status" value="1"/>
</dbReference>
<evidence type="ECO:0000259" key="3">
    <source>
        <dbReference type="PROSITE" id="PS50191"/>
    </source>
</evidence>
<dbReference type="Proteomes" id="UP000597762">
    <property type="component" value="Unassembled WGS sequence"/>
</dbReference>
<reference evidence="4" key="1">
    <citation type="submission" date="2021-01" db="EMBL/GenBank/DDBJ databases">
        <authorList>
            <person name="Li R."/>
            <person name="Bekaert M."/>
        </authorList>
    </citation>
    <scope>NUCLEOTIDE SEQUENCE</scope>
    <source>
        <strain evidence="4">Farmed</strain>
    </source>
</reference>